<sequence length="341" mass="37958">MNTPKGDSPNVDLDGEFRILLLGLSHKTPDKLLSLLDQFKKIASGTHSAVAIQDPDVKTKTKGRPAAKKDCLKSTKRNPSAFELAEAKIKCEDTTRKRVLNSNKGRQSKRVKTSGGNNNEEENKSSESSSNNWNGSDWDHEEGEDRKIKEKEENKAVDEEKKPVIKSLLNGGVTELPNYISEIPAPLEPFIIDVFNPTPNGNCGYRSLATTKMGGSREVKQQWIPLSKRSRWKPYKPAKWLSKLDQGQIAANTYKRPIVFLSRNDSTSFLPSQGLPSGNADPIYLLIVANNHWVLANVQGKEGIKPIPPPFMETQMTSKITKAWMAHIQKGIDLYPNGITL</sequence>
<protein>
    <recommendedName>
        <fullName evidence="4">OTU domain-containing protein</fullName>
    </recommendedName>
</protein>
<evidence type="ECO:0000313" key="3">
    <source>
        <dbReference type="Proteomes" id="UP000235388"/>
    </source>
</evidence>
<evidence type="ECO:0008006" key="4">
    <source>
        <dbReference type="Google" id="ProtNLM"/>
    </source>
</evidence>
<gene>
    <name evidence="2" type="ORF">PCANC_24162</name>
</gene>
<feature type="compositionally biased region" description="Basic and acidic residues" evidence="1">
    <location>
        <begin position="143"/>
        <end position="159"/>
    </location>
</feature>
<keyword evidence="3" id="KW-1185">Reference proteome</keyword>
<reference evidence="2 3" key="1">
    <citation type="submission" date="2017-11" db="EMBL/GenBank/DDBJ databases">
        <title>De novo assembly and phasing of dikaryotic genomes from two isolates of Puccinia coronata f. sp. avenae, the causal agent of oat crown rust.</title>
        <authorList>
            <person name="Miller M.E."/>
            <person name="Zhang Y."/>
            <person name="Omidvar V."/>
            <person name="Sperschneider J."/>
            <person name="Schwessinger B."/>
            <person name="Raley C."/>
            <person name="Palmer J.M."/>
            <person name="Garnica D."/>
            <person name="Upadhyaya N."/>
            <person name="Rathjen J."/>
            <person name="Taylor J.M."/>
            <person name="Park R.F."/>
            <person name="Dodds P.N."/>
            <person name="Hirsch C.D."/>
            <person name="Kianian S.F."/>
            <person name="Figueroa M."/>
        </authorList>
    </citation>
    <scope>NUCLEOTIDE SEQUENCE [LARGE SCALE GENOMIC DNA]</scope>
    <source>
        <strain evidence="2">12NC29</strain>
    </source>
</reference>
<feature type="region of interest" description="Disordered" evidence="1">
    <location>
        <begin position="98"/>
        <end position="159"/>
    </location>
</feature>
<evidence type="ECO:0000313" key="2">
    <source>
        <dbReference type="EMBL" id="PLW30370.1"/>
    </source>
</evidence>
<comment type="caution">
    <text evidence="2">The sequence shown here is derived from an EMBL/GenBank/DDBJ whole genome shotgun (WGS) entry which is preliminary data.</text>
</comment>
<dbReference type="CDD" id="cd22744">
    <property type="entry name" value="OTU"/>
    <property type="match status" value="1"/>
</dbReference>
<dbReference type="OrthoDB" id="2503766at2759"/>
<name>A0A2N5TXZ0_9BASI</name>
<feature type="region of interest" description="Disordered" evidence="1">
    <location>
        <begin position="51"/>
        <end position="77"/>
    </location>
</feature>
<evidence type="ECO:0000256" key="1">
    <source>
        <dbReference type="SAM" id="MobiDB-lite"/>
    </source>
</evidence>
<feature type="compositionally biased region" description="Low complexity" evidence="1">
    <location>
        <begin position="126"/>
        <end position="136"/>
    </location>
</feature>
<dbReference type="Proteomes" id="UP000235388">
    <property type="component" value="Unassembled WGS sequence"/>
</dbReference>
<dbReference type="AlphaFoldDB" id="A0A2N5TXZ0"/>
<dbReference type="EMBL" id="PGCJ01000380">
    <property type="protein sequence ID" value="PLW30370.1"/>
    <property type="molecule type" value="Genomic_DNA"/>
</dbReference>
<accession>A0A2N5TXZ0</accession>
<organism evidence="2 3">
    <name type="scientific">Puccinia coronata f. sp. avenae</name>
    <dbReference type="NCBI Taxonomy" id="200324"/>
    <lineage>
        <taxon>Eukaryota</taxon>
        <taxon>Fungi</taxon>
        <taxon>Dikarya</taxon>
        <taxon>Basidiomycota</taxon>
        <taxon>Pucciniomycotina</taxon>
        <taxon>Pucciniomycetes</taxon>
        <taxon>Pucciniales</taxon>
        <taxon>Pucciniaceae</taxon>
        <taxon>Puccinia</taxon>
    </lineage>
</organism>
<proteinExistence type="predicted"/>